<feature type="transmembrane region" description="Helical" evidence="2">
    <location>
        <begin position="46"/>
        <end position="63"/>
    </location>
</feature>
<dbReference type="GO" id="GO:0004190">
    <property type="term" value="F:aspartic-type endopeptidase activity"/>
    <property type="evidence" value="ECO:0007669"/>
    <property type="project" value="InterPro"/>
</dbReference>
<dbReference type="InterPro" id="IPR050882">
    <property type="entry name" value="Prepilin_peptidase/N-MTase"/>
</dbReference>
<gene>
    <name evidence="4" type="ORF">HMPREF2130_06895</name>
</gene>
<dbReference type="PANTHER" id="PTHR30487:SF0">
    <property type="entry name" value="PREPILIN LEADER PEPTIDASE_N-METHYLTRANSFERASE-RELATED"/>
    <property type="match status" value="1"/>
</dbReference>
<comment type="similarity">
    <text evidence="1">Belongs to the peptidase A24 family.</text>
</comment>
<dbReference type="PANTHER" id="PTHR30487">
    <property type="entry name" value="TYPE 4 PREPILIN-LIKE PROTEINS LEADER PEPTIDE-PROCESSING ENZYME"/>
    <property type="match status" value="1"/>
</dbReference>
<dbReference type="InterPro" id="IPR000045">
    <property type="entry name" value="Prepilin_IV_endopep_pep"/>
</dbReference>
<feature type="transmembrane region" description="Helical" evidence="2">
    <location>
        <begin position="198"/>
        <end position="215"/>
    </location>
</feature>
<name>A0A095Z6R4_9BURK</name>
<dbReference type="Pfam" id="PF01478">
    <property type="entry name" value="Peptidase_A24"/>
    <property type="match status" value="1"/>
</dbReference>
<dbReference type="GeneID" id="93427256"/>
<dbReference type="GO" id="GO:0006465">
    <property type="term" value="P:signal peptide processing"/>
    <property type="evidence" value="ECO:0007669"/>
    <property type="project" value="TreeGrafter"/>
</dbReference>
<dbReference type="EMBL" id="JRNI01000025">
    <property type="protein sequence ID" value="KGF30405.1"/>
    <property type="molecule type" value="Genomic_DNA"/>
</dbReference>
<evidence type="ECO:0000259" key="3">
    <source>
        <dbReference type="Pfam" id="PF01478"/>
    </source>
</evidence>
<dbReference type="GO" id="GO:0005886">
    <property type="term" value="C:plasma membrane"/>
    <property type="evidence" value="ECO:0007669"/>
    <property type="project" value="TreeGrafter"/>
</dbReference>
<feature type="transmembrane region" description="Helical" evidence="2">
    <location>
        <begin position="6"/>
        <end position="25"/>
    </location>
</feature>
<accession>A0A095Z6R4</accession>
<proteinExistence type="inferred from homology"/>
<protein>
    <recommendedName>
        <fullName evidence="3">Prepilin type IV endopeptidase peptidase domain-containing protein</fullName>
    </recommendedName>
</protein>
<dbReference type="RefSeq" id="WP_018025937.1">
    <property type="nucleotide sequence ID" value="NZ_JRNI01000025.1"/>
</dbReference>
<evidence type="ECO:0000313" key="5">
    <source>
        <dbReference type="Proteomes" id="UP000029629"/>
    </source>
</evidence>
<evidence type="ECO:0000313" key="4">
    <source>
        <dbReference type="EMBL" id="KGF30405.1"/>
    </source>
</evidence>
<keyword evidence="2" id="KW-0472">Membrane</keyword>
<sequence length="219" mass="25124">MLLLVIASVLMAGLLYWLLPHYVLSCYRRYRGDPYWQVVRPYKKRYAVYWVPLLFLASTVPLLSATQWPFFYLFFSAILLSLAWLDLKLRILPDVILLLFALLGLTYSYVVADGIILWRLLMVLLCVGCAKIVQVVSSSFAKRRCGSSLGAGDIKFMAALACWFEMMVCLYLVALACVIALVAIFFQTLLFKRRVETIAFGPYLSLAAYFVWWWGSLYS</sequence>
<dbReference type="OrthoDB" id="10004334at2"/>
<keyword evidence="5" id="KW-1185">Reference proteome</keyword>
<organism evidence="4 5">
    <name type="scientific">Oligella urethralis DNF00040</name>
    <dbReference type="NCBI Taxonomy" id="1401065"/>
    <lineage>
        <taxon>Bacteria</taxon>
        <taxon>Pseudomonadati</taxon>
        <taxon>Pseudomonadota</taxon>
        <taxon>Betaproteobacteria</taxon>
        <taxon>Burkholderiales</taxon>
        <taxon>Alcaligenaceae</taxon>
        <taxon>Oligella</taxon>
    </lineage>
</organism>
<feature type="transmembrane region" description="Helical" evidence="2">
    <location>
        <begin position="156"/>
        <end position="186"/>
    </location>
</feature>
<keyword evidence="2" id="KW-1133">Transmembrane helix</keyword>
<dbReference type="Proteomes" id="UP000029629">
    <property type="component" value="Unassembled WGS sequence"/>
</dbReference>
<feature type="transmembrane region" description="Helical" evidence="2">
    <location>
        <begin position="92"/>
        <end position="110"/>
    </location>
</feature>
<evidence type="ECO:0000256" key="1">
    <source>
        <dbReference type="ARBA" id="ARBA00005801"/>
    </source>
</evidence>
<keyword evidence="2" id="KW-0812">Transmembrane</keyword>
<evidence type="ECO:0000256" key="2">
    <source>
        <dbReference type="SAM" id="Phobius"/>
    </source>
</evidence>
<dbReference type="Gene3D" id="1.20.120.1220">
    <property type="match status" value="1"/>
</dbReference>
<feature type="domain" description="Prepilin type IV endopeptidase peptidase" evidence="3">
    <location>
        <begin position="73"/>
        <end position="183"/>
    </location>
</feature>
<feature type="transmembrane region" description="Helical" evidence="2">
    <location>
        <begin position="116"/>
        <end position="136"/>
    </location>
</feature>
<comment type="caution">
    <text evidence="4">The sequence shown here is derived from an EMBL/GenBank/DDBJ whole genome shotgun (WGS) entry which is preliminary data.</text>
</comment>
<dbReference type="AlphaFoldDB" id="A0A095Z6R4"/>
<reference evidence="4 5" key="1">
    <citation type="submission" date="2014-07" db="EMBL/GenBank/DDBJ databases">
        <authorList>
            <person name="McCorrison J."/>
            <person name="Sanka R."/>
            <person name="Torralba M."/>
            <person name="Gillis M."/>
            <person name="Haft D.H."/>
            <person name="Methe B."/>
            <person name="Sutton G."/>
            <person name="Nelson K.E."/>
        </authorList>
    </citation>
    <scope>NUCLEOTIDE SEQUENCE [LARGE SCALE GENOMIC DNA]</scope>
    <source>
        <strain evidence="4 5">DNF00040</strain>
    </source>
</reference>